<organism evidence="1 2">
    <name type="scientific">Desulfatibacillum alkenivorans DSM 16219</name>
    <dbReference type="NCBI Taxonomy" id="1121393"/>
    <lineage>
        <taxon>Bacteria</taxon>
        <taxon>Pseudomonadati</taxon>
        <taxon>Thermodesulfobacteriota</taxon>
        <taxon>Desulfobacteria</taxon>
        <taxon>Desulfobacterales</taxon>
        <taxon>Desulfatibacillaceae</taxon>
        <taxon>Desulfatibacillum</taxon>
    </lineage>
</organism>
<reference evidence="2" key="1">
    <citation type="submission" date="2016-11" db="EMBL/GenBank/DDBJ databases">
        <authorList>
            <person name="Varghese N."/>
            <person name="Submissions S."/>
        </authorList>
    </citation>
    <scope>NUCLEOTIDE SEQUENCE [LARGE SCALE GENOMIC DNA]</scope>
    <source>
        <strain evidence="2">DSM 16219</strain>
    </source>
</reference>
<accession>A0A1M6Z529</accession>
<keyword evidence="2" id="KW-1185">Reference proteome</keyword>
<dbReference type="NCBIfam" id="TIGR04387">
    <property type="entry name" value="capsid_maj_N4"/>
    <property type="match status" value="1"/>
</dbReference>
<protein>
    <submittedName>
        <fullName evidence="1">Major capsid protein, N4-gp56 family</fullName>
    </submittedName>
</protein>
<proteinExistence type="predicted"/>
<gene>
    <name evidence="1" type="ORF">SAMN02745216_04901</name>
</gene>
<sequence>MPDNLTTTTQVDPAVSLFYDKVLLDAAKPELVHELFAQNRPLPQKSGNTIKFRRYSNLSTAVTPLTEGITPPGQKLSKTDLSASISWYGDFVHITDVVDQTVEDEEWTIAGEKLGFQAGQTRDEIVRDIIASCASATDASKGSNGSTPTEVTKGDIDGIVKILLGYNAKMIAPRVDAGQGVGTSPVRRAYWGIMHTDLVDDLENVDGFKSTVEYGSQDSVMDAEWGATGNVRWLMTSEAYKVSGSPDQYYLPIMAKDGLGVSDLEGSLKNVRKGFGAGGSDDPLDQRATSGWKMAFVARILNDEFIHILKATHS</sequence>
<dbReference type="OrthoDB" id="1936242at2"/>
<evidence type="ECO:0000313" key="1">
    <source>
        <dbReference type="EMBL" id="SHL25482.1"/>
    </source>
</evidence>
<dbReference type="Pfam" id="PF25209">
    <property type="entry name" value="Phage_capsid_4"/>
    <property type="match status" value="1"/>
</dbReference>
<dbReference type="Proteomes" id="UP000183994">
    <property type="component" value="Unassembled WGS sequence"/>
</dbReference>
<dbReference type="STRING" id="1121393.SAMN02745216_04901"/>
<evidence type="ECO:0000313" key="2">
    <source>
        <dbReference type="Proteomes" id="UP000183994"/>
    </source>
</evidence>
<dbReference type="AlphaFoldDB" id="A0A1M6Z529"/>
<dbReference type="EMBL" id="FQZU01000055">
    <property type="protein sequence ID" value="SHL25482.1"/>
    <property type="molecule type" value="Genomic_DNA"/>
</dbReference>
<dbReference type="RefSeq" id="WP_015948707.1">
    <property type="nucleotide sequence ID" value="NZ_FQZU01000055.1"/>
</dbReference>
<name>A0A1M6Z529_9BACT</name>